<organism evidence="2 3">
    <name type="scientific">Rhizobium oryzihabitans</name>
    <dbReference type="NCBI Taxonomy" id="2267833"/>
    <lineage>
        <taxon>Bacteria</taxon>
        <taxon>Pseudomonadati</taxon>
        <taxon>Pseudomonadota</taxon>
        <taxon>Alphaproteobacteria</taxon>
        <taxon>Hyphomicrobiales</taxon>
        <taxon>Rhizobiaceae</taxon>
        <taxon>Rhizobium/Agrobacterium group</taxon>
        <taxon>Rhizobium</taxon>
    </lineage>
</organism>
<proteinExistence type="predicted"/>
<dbReference type="AlphaFoldDB" id="A0A7L5BF79"/>
<evidence type="ECO:0000256" key="1">
    <source>
        <dbReference type="SAM" id="MobiDB-lite"/>
    </source>
</evidence>
<dbReference type="EMBL" id="CP048632">
    <property type="protein sequence ID" value="QIB37482.1"/>
    <property type="molecule type" value="Genomic_DNA"/>
</dbReference>
<dbReference type="KEGG" id="roy:G3A56_05340"/>
<protein>
    <submittedName>
        <fullName evidence="2">Uncharacterized protein</fullName>
    </submittedName>
</protein>
<feature type="compositionally biased region" description="Basic and acidic residues" evidence="1">
    <location>
        <begin position="43"/>
        <end position="54"/>
    </location>
</feature>
<feature type="region of interest" description="Disordered" evidence="1">
    <location>
        <begin position="43"/>
        <end position="76"/>
    </location>
</feature>
<evidence type="ECO:0000313" key="2">
    <source>
        <dbReference type="EMBL" id="QIB37482.1"/>
    </source>
</evidence>
<reference evidence="2 3" key="1">
    <citation type="submission" date="2020-02" db="EMBL/GenBank/DDBJ databases">
        <title>Plant-Promoting Endophytic Bacterium Rhizobium oryzihabitans sp. nov., Isolated from the Root of Rice.</title>
        <authorList>
            <person name="zhao J."/>
            <person name="Zhang G."/>
        </authorList>
    </citation>
    <scope>NUCLEOTIDE SEQUENCE [LARGE SCALE GENOMIC DNA]</scope>
    <source>
        <strain evidence="2 3">M15</strain>
    </source>
</reference>
<accession>A0A7L5BF79</accession>
<gene>
    <name evidence="2" type="ORF">G3A56_05340</name>
</gene>
<name>A0A7L5BF79_9HYPH</name>
<dbReference type="Proteomes" id="UP000464865">
    <property type="component" value="Chromosome M15-11"/>
</dbReference>
<keyword evidence="3" id="KW-1185">Reference proteome</keyword>
<sequence length="76" mass="8706">MEEAVCGRKSPERTNVFHKRLQYRRENRNGFRKPQCVLQAKEHPFQRPAGEHRTAGGGLRRGRNRDGKTAAAIYAS</sequence>
<evidence type="ECO:0000313" key="3">
    <source>
        <dbReference type="Proteomes" id="UP000464865"/>
    </source>
</evidence>
<dbReference type="RefSeq" id="WP_164056198.1">
    <property type="nucleotide sequence ID" value="NZ_CP048632.1"/>
</dbReference>